<organism evidence="1 2">
    <name type="scientific">Tistrella mobilis (strain KA081020-065)</name>
    <dbReference type="NCBI Taxonomy" id="1110502"/>
    <lineage>
        <taxon>Bacteria</taxon>
        <taxon>Pseudomonadati</taxon>
        <taxon>Pseudomonadota</taxon>
        <taxon>Alphaproteobacteria</taxon>
        <taxon>Geminicoccales</taxon>
        <taxon>Geminicoccaceae</taxon>
        <taxon>Tistrella</taxon>
    </lineage>
</organism>
<dbReference type="HOGENOM" id="CLU_255111_0_0_5"/>
<dbReference type="Proteomes" id="UP000005258">
    <property type="component" value="Chromosome"/>
</dbReference>
<dbReference type="eggNOG" id="COG3325">
    <property type="taxonomic scope" value="Bacteria"/>
</dbReference>
<evidence type="ECO:0000313" key="1">
    <source>
        <dbReference type="EMBL" id="AFK54208.1"/>
    </source>
</evidence>
<name>I3TN70_TISMK</name>
<sequence length="1388" mass="147234">MAVTVVSTLTLALGGLSGASTHSLDATGADLIVALVPIAYYDPVEVGTTWDHIPTITFGGQALTPVHSAPLVAEMDYGTVVLYVLPSPPPGVHDLVVLTPYWMGYISPVVWVLAGTSGRLSPLAVSVAEVAGGDVLATPAVQAPAGGLVLAAAASYWYTGSPDISAPAGWTATGAATGSYERIFGFTAPAPAEGDGIALEVTQSDWGTALALAAVTVEPYGLPRDEVLVTAAEVYYAGQIDQAQAGGVFNPGAGSGSTPAPPAIIDTTGADLLLVGVLYTHTDPAPTLTYAGRLLRYLDDPAPAVPEAGKLRIAYLANPPAGSHELLAAAWDRFVGIVVLHAVAVSGCSGVAGIRLAAISVDNPTRIRVPYTHRSSRVLAMSATPWGGAAELAAAGWTAEASAQGTYAGGWLWSRQGGGCAPLVIDRSVAYATQLIAVVEIEAGWPSADIDGTADLALPPVRADHLRAEHYRPRPDGQIVAVYYETWMDAPASDAPADLDAMRLMAIPPEVDIVYLHTALPQCTYSGLDDDIQTTVGILWPGPVSLLKAALDRFRASHPRTKIMLVVMQLGPGYTWLPEPYDPAGFGGQTEAHMAALRQLVDDLGLDGVDVDYELMSQVNDLAHHCWTDEDGVRRCYTDAELVEVIKRFRRWFPRPFILSWAGVHVGCYGEPPFQRAAPAGGGWNGGYALALARDAEASAALDHINIMTYDAGTDYDPAEAFAAYRHWFPATTLLIGLRAGPPEWGLEPPYEHTGAKRSIADFRGYLAHVIGDNDAGAFIYGWNWDAYQPTAATYSASGAYDDDYPDGEMAVATAIGALDRGYVPPAHPRTTVDRVVTIELRPRDLTAEAPAQTLLAPWAAQAWATLPSADERRDDGLAVLRFADKPMTTGPADLPAHSWWDGRATSPLSIERGIPIAPEASDRTSVELGRVELANADGTLDDVPERYDLGGRQVIVRALHRDLPGWRHSGAALLFDGLGAAWEADRQALALTVEGQAAWADKPLQSRLYAGTGEAEGGEDLAGKPLPVLFGRVRNIEPVLVDPIGIYQAHHRQMRSVLAVRDKGFAVEPSGLDFASFGALKAAAVPAGTYATCLAGGYLRLGTYPPVGVLTCDADGDAVGGWAATTADILLRLLVDHAAVDLSRIDLEAVAGLAVAVPGVIGWYQGTETATVGEVIDRITRAAGAWWGSDGQGLVEVGRLALPRVTPDYVLDHTIILETPERLDLPDSIAQPSWRRRVGWRRNWRVQGAADLPEAPVEPALPREFLSEEWRLATSVDTSLLADRLRAIDADVIEACFDGQADAQALADHLLALYGRPALALSVTVPPLLAEEVVDGAPTVRRAVRIGSTIRVTYPRYGLSAGRNLVLVGVSEDWAAGRWVLTLWGPS</sequence>
<evidence type="ECO:0000313" key="2">
    <source>
        <dbReference type="Proteomes" id="UP000005258"/>
    </source>
</evidence>
<dbReference type="STRING" id="1110502.TMO_2370"/>
<proteinExistence type="predicted"/>
<dbReference type="InterPro" id="IPR017853">
    <property type="entry name" value="GH"/>
</dbReference>
<dbReference type="RefSeq" id="WP_014745885.1">
    <property type="nucleotide sequence ID" value="NC_017956.1"/>
</dbReference>
<gene>
    <name evidence="1" type="ordered locus">TMO_2370</name>
</gene>
<protein>
    <recommendedName>
        <fullName evidence="3">GH18 domain-containing protein</fullName>
    </recommendedName>
</protein>
<reference evidence="1 2" key="1">
    <citation type="journal article" date="2012" name="J. Am. Chem. Soc.">
        <title>Bacterial biosynthesis and maturation of the didemnin anti-cancer agents.</title>
        <authorList>
            <person name="Xu Y."/>
            <person name="Kersten R.D."/>
            <person name="Nam S.J."/>
            <person name="Lu L."/>
            <person name="Al-Suwailem A.M."/>
            <person name="Zheng H."/>
            <person name="Fenical W."/>
            <person name="Dorrestein P.C."/>
            <person name="Moore B.S."/>
            <person name="Qian P.Y."/>
        </authorList>
    </citation>
    <scope>NUCLEOTIDE SEQUENCE [LARGE SCALE GENOMIC DNA]</scope>
    <source>
        <strain evidence="1 2">KA081020-065</strain>
    </source>
</reference>
<keyword evidence="2" id="KW-1185">Reference proteome</keyword>
<dbReference type="EMBL" id="CP003236">
    <property type="protein sequence ID" value="AFK54208.1"/>
    <property type="molecule type" value="Genomic_DNA"/>
</dbReference>
<dbReference type="SUPFAM" id="SSF51445">
    <property type="entry name" value="(Trans)glycosidases"/>
    <property type="match status" value="1"/>
</dbReference>
<accession>I3TN70</accession>
<dbReference type="KEGG" id="tmo:TMO_2370"/>
<evidence type="ECO:0008006" key="3">
    <source>
        <dbReference type="Google" id="ProtNLM"/>
    </source>
</evidence>
<dbReference type="Gene3D" id="3.20.20.80">
    <property type="entry name" value="Glycosidases"/>
    <property type="match status" value="1"/>
</dbReference>